<dbReference type="EC" id="3.1.3.-" evidence="7"/>
<keyword evidence="3 10" id="KW-0479">Metal-binding</keyword>
<dbReference type="EMBL" id="PDTI01000012">
    <property type="protein sequence ID" value="PIE63243.1"/>
    <property type="molecule type" value="Genomic_DNA"/>
</dbReference>
<dbReference type="InterPro" id="IPR006549">
    <property type="entry name" value="HAD-SF_hydro_IIIA"/>
</dbReference>
<evidence type="ECO:0000256" key="10">
    <source>
        <dbReference type="PIRSR" id="PIRSR004682-4"/>
    </source>
</evidence>
<accession>A0A2G6MT27</accession>
<dbReference type="InterPro" id="IPR023214">
    <property type="entry name" value="HAD_sf"/>
</dbReference>
<dbReference type="Pfam" id="PF13242">
    <property type="entry name" value="Hydrolase_like"/>
    <property type="match status" value="1"/>
</dbReference>
<dbReference type="Proteomes" id="UP000231203">
    <property type="component" value="Unassembled WGS sequence"/>
</dbReference>
<gene>
    <name evidence="11" type="ORF">CSA25_01260</name>
</gene>
<dbReference type="NCBIfam" id="NF006506">
    <property type="entry name" value="PRK08942.1"/>
    <property type="match status" value="1"/>
</dbReference>
<feature type="binding site" evidence="10">
    <location>
        <position position="91"/>
    </location>
    <ligand>
        <name>Zn(2+)</name>
        <dbReference type="ChEBI" id="CHEBI:29105"/>
    </ligand>
</feature>
<sequence length="191" mass="20607">MTGYTVFMDRDGVINHNSDAYIKHPDEFHFIPKSPEAIARLTTGGFQVILITNQSAVGRGMISGQTLDAIFKKMTHGVEQAGGRIKDIFFCPHTPDQGCTCRKPKPGMIRQAMACHGIDLNKAVVIGDSAKDIECGKNAGCAKTILVKTGNGAKALAALTKKSIVPDFVARDLYEAACWITTHFLPGTRVS</sequence>
<keyword evidence="10" id="KW-0862">Zinc</keyword>
<dbReference type="GO" id="GO:0005737">
    <property type="term" value="C:cytoplasm"/>
    <property type="evidence" value="ECO:0007669"/>
    <property type="project" value="UniProtKB-SubCell"/>
</dbReference>
<keyword evidence="5 7" id="KW-0119">Carbohydrate metabolism</keyword>
<evidence type="ECO:0000256" key="6">
    <source>
        <dbReference type="ARBA" id="ARBA00031828"/>
    </source>
</evidence>
<dbReference type="SUPFAM" id="SSF56784">
    <property type="entry name" value="HAD-like"/>
    <property type="match status" value="1"/>
</dbReference>
<dbReference type="NCBIfam" id="TIGR01662">
    <property type="entry name" value="HAD-SF-IIIA"/>
    <property type="match status" value="1"/>
</dbReference>
<feature type="active site" description="Nucleophile" evidence="8">
    <location>
        <position position="9"/>
    </location>
</feature>
<dbReference type="GO" id="GO:0016791">
    <property type="term" value="F:phosphatase activity"/>
    <property type="evidence" value="ECO:0007669"/>
    <property type="project" value="InterPro"/>
</dbReference>
<evidence type="ECO:0000313" key="12">
    <source>
        <dbReference type="Proteomes" id="UP000231203"/>
    </source>
</evidence>
<comment type="similarity">
    <text evidence="7">Belongs to the gmhB family.</text>
</comment>
<dbReference type="Gene3D" id="3.40.50.1000">
    <property type="entry name" value="HAD superfamily/HAD-like"/>
    <property type="match status" value="1"/>
</dbReference>
<name>A0A2G6MT27_9BACT</name>
<dbReference type="PIRSF" id="PIRSF004682">
    <property type="entry name" value="GmhB"/>
    <property type="match status" value="1"/>
</dbReference>
<protein>
    <recommendedName>
        <fullName evidence="6 7">D,D-heptose 1,7-bisphosphate phosphatase</fullName>
        <ecNumber evidence="7">3.1.3.-</ecNumber>
    </recommendedName>
</protein>
<comment type="caution">
    <text evidence="11">The sequence shown here is derived from an EMBL/GenBank/DDBJ whole genome shotgun (WGS) entry which is preliminary data.</text>
</comment>
<feature type="site" description="Contributes to substrate recognition" evidence="9">
    <location>
        <position position="102"/>
    </location>
</feature>
<keyword evidence="10" id="KW-0460">Magnesium</keyword>
<comment type="cofactor">
    <cofactor evidence="10">
        <name>Zn(2+)</name>
        <dbReference type="ChEBI" id="CHEBI:29105"/>
    </cofactor>
</comment>
<feature type="binding site" evidence="10">
    <location>
        <position position="11"/>
    </location>
    <ligand>
        <name>Mg(2+)</name>
        <dbReference type="ChEBI" id="CHEBI:18420"/>
    </ligand>
</feature>
<dbReference type="GO" id="GO:0005975">
    <property type="term" value="P:carbohydrate metabolic process"/>
    <property type="evidence" value="ECO:0007669"/>
    <property type="project" value="InterPro"/>
</dbReference>
<evidence type="ECO:0000256" key="3">
    <source>
        <dbReference type="ARBA" id="ARBA00022723"/>
    </source>
</evidence>
<feature type="site" description="Stabilizes the phosphoryl group" evidence="9">
    <location>
        <position position="52"/>
    </location>
</feature>
<evidence type="ECO:0000313" key="11">
    <source>
        <dbReference type="EMBL" id="PIE63243.1"/>
    </source>
</evidence>
<comment type="cofactor">
    <cofactor evidence="10">
        <name>Mg(2+)</name>
        <dbReference type="ChEBI" id="CHEBI:18420"/>
    </cofactor>
</comment>
<proteinExistence type="inferred from homology"/>
<keyword evidence="2 7" id="KW-0963">Cytoplasm</keyword>
<feature type="binding site" evidence="10">
    <location>
        <position position="101"/>
    </location>
    <ligand>
        <name>Zn(2+)</name>
        <dbReference type="ChEBI" id="CHEBI:29105"/>
    </ligand>
</feature>
<dbReference type="InterPro" id="IPR006543">
    <property type="entry name" value="Histidinol-phos"/>
</dbReference>
<dbReference type="PANTHER" id="PTHR42891:SF1">
    <property type="entry name" value="D-GLYCERO-BETA-D-MANNO-HEPTOSE-1,7-BISPHOSPHATE 7-PHOSPHATASE"/>
    <property type="match status" value="1"/>
</dbReference>
<keyword evidence="4 7" id="KW-0378">Hydrolase</keyword>
<dbReference type="NCBIfam" id="TIGR01656">
    <property type="entry name" value="Histidinol-ppas"/>
    <property type="match status" value="1"/>
</dbReference>
<feature type="binding site" evidence="10">
    <location>
        <position position="9"/>
    </location>
    <ligand>
        <name>Mg(2+)</name>
        <dbReference type="ChEBI" id="CHEBI:18420"/>
    </ligand>
</feature>
<dbReference type="InterPro" id="IPR004446">
    <property type="entry name" value="Heptose_bisP_phosphatase"/>
</dbReference>
<evidence type="ECO:0000256" key="1">
    <source>
        <dbReference type="ARBA" id="ARBA00004496"/>
    </source>
</evidence>
<evidence type="ECO:0000256" key="4">
    <source>
        <dbReference type="ARBA" id="ARBA00022801"/>
    </source>
</evidence>
<feature type="binding site" evidence="10">
    <location>
        <position position="93"/>
    </location>
    <ligand>
        <name>Zn(2+)</name>
        <dbReference type="ChEBI" id="CHEBI:29105"/>
    </ligand>
</feature>
<evidence type="ECO:0000256" key="8">
    <source>
        <dbReference type="PIRSR" id="PIRSR004682-1"/>
    </source>
</evidence>
<dbReference type="AlphaFoldDB" id="A0A2G6MT27"/>
<dbReference type="InterPro" id="IPR036412">
    <property type="entry name" value="HAD-like_sf"/>
</dbReference>
<evidence type="ECO:0000256" key="9">
    <source>
        <dbReference type="PIRSR" id="PIRSR004682-3"/>
    </source>
</evidence>
<feature type="site" description="Stabilizes the phosphoryl group" evidence="9">
    <location>
        <position position="103"/>
    </location>
</feature>
<dbReference type="GO" id="GO:0046872">
    <property type="term" value="F:metal ion binding"/>
    <property type="evidence" value="ECO:0007669"/>
    <property type="project" value="UniProtKB-KW"/>
</dbReference>
<evidence type="ECO:0000256" key="5">
    <source>
        <dbReference type="ARBA" id="ARBA00023277"/>
    </source>
</evidence>
<feature type="binding site" evidence="10">
    <location>
        <position position="99"/>
    </location>
    <ligand>
        <name>Zn(2+)</name>
        <dbReference type="ChEBI" id="CHEBI:29105"/>
    </ligand>
</feature>
<feature type="binding site" evidence="10">
    <location>
        <position position="128"/>
    </location>
    <ligand>
        <name>Mg(2+)</name>
        <dbReference type="ChEBI" id="CHEBI:18420"/>
    </ligand>
</feature>
<dbReference type="PANTHER" id="PTHR42891">
    <property type="entry name" value="D-GLYCERO-BETA-D-MANNO-HEPTOSE-1,7-BISPHOSPHATE 7-PHOSPHATASE"/>
    <property type="match status" value="1"/>
</dbReference>
<reference evidence="11 12" key="1">
    <citation type="submission" date="2017-10" db="EMBL/GenBank/DDBJ databases">
        <title>Novel microbial diversity and functional potential in the marine mammal oral microbiome.</title>
        <authorList>
            <person name="Dudek N.K."/>
            <person name="Sun C.L."/>
            <person name="Burstein D."/>
            <person name="Kantor R.S."/>
            <person name="Aliaga Goltsman D.S."/>
            <person name="Bik E.M."/>
            <person name="Thomas B.C."/>
            <person name="Banfield J.F."/>
            <person name="Relman D.A."/>
        </authorList>
    </citation>
    <scope>NUCLEOTIDE SEQUENCE [LARGE SCALE GENOMIC DNA]</scope>
    <source>
        <strain evidence="11">DOLJORAL78_47_202</strain>
    </source>
</reference>
<organism evidence="11 12">
    <name type="scientific">Desulfobacter postgatei</name>
    <dbReference type="NCBI Taxonomy" id="2293"/>
    <lineage>
        <taxon>Bacteria</taxon>
        <taxon>Pseudomonadati</taxon>
        <taxon>Thermodesulfobacteriota</taxon>
        <taxon>Desulfobacteria</taxon>
        <taxon>Desulfobacterales</taxon>
        <taxon>Desulfobacteraceae</taxon>
        <taxon>Desulfobacter</taxon>
    </lineage>
</organism>
<evidence type="ECO:0000256" key="2">
    <source>
        <dbReference type="ARBA" id="ARBA00022490"/>
    </source>
</evidence>
<evidence type="ECO:0000256" key="7">
    <source>
        <dbReference type="PIRNR" id="PIRNR004682"/>
    </source>
</evidence>
<dbReference type="CDD" id="cd07503">
    <property type="entry name" value="HAD_HisB-N"/>
    <property type="match status" value="1"/>
</dbReference>
<feature type="active site" description="Nucleophile" evidence="8">
    <location>
        <position position="11"/>
    </location>
</feature>
<comment type="subcellular location">
    <subcellularLocation>
        <location evidence="1 7">Cytoplasm</location>
    </subcellularLocation>
</comment>